<protein>
    <submittedName>
        <fullName evidence="1">PsbA, PsbB, PsbC, PsbD, PsbE-FCP supercomplex, PLANT PROTEIN</fullName>
    </submittedName>
</protein>
<name>A0A8S5V5Z6_9VIRU</name>
<reference evidence="1" key="1">
    <citation type="journal article" date="2021" name="Proc. Natl. Acad. Sci. U.S.A.">
        <title>A Catalog of Tens of Thousands of Viruses from Human Metagenomes Reveals Hidden Associations with Chronic Diseases.</title>
        <authorList>
            <person name="Tisza M.J."/>
            <person name="Buck C.B."/>
        </authorList>
    </citation>
    <scope>NUCLEOTIDE SEQUENCE</scope>
    <source>
        <strain evidence="1">CtDDr4</strain>
    </source>
</reference>
<organism evidence="1">
    <name type="scientific">Inoviridae sp. ctDDr4</name>
    <dbReference type="NCBI Taxonomy" id="2825777"/>
    <lineage>
        <taxon>Viruses</taxon>
        <taxon>Monodnaviria</taxon>
        <taxon>Loebvirae</taxon>
        <taxon>Hofneiviricota</taxon>
        <taxon>Faserviricetes</taxon>
        <taxon>Tubulavirales</taxon>
        <taxon>Inoviridae</taxon>
    </lineage>
</organism>
<evidence type="ECO:0000313" key="1">
    <source>
        <dbReference type="EMBL" id="DAG02168.1"/>
    </source>
</evidence>
<sequence length="43" mass="5170">MYLMFFVFGFLYNDLLDLVVEPTLRKWRKECEFDCSKCKGGVK</sequence>
<proteinExistence type="predicted"/>
<accession>A0A8S5V5Z6</accession>
<dbReference type="EMBL" id="BK016205">
    <property type="protein sequence ID" value="DAG02168.1"/>
    <property type="molecule type" value="Genomic_DNA"/>
</dbReference>